<comment type="caution">
    <text evidence="1">The sequence shown here is derived from an EMBL/GenBank/DDBJ whole genome shotgun (WGS) entry which is preliminary data.</text>
</comment>
<dbReference type="Proteomes" id="UP000054988">
    <property type="component" value="Unassembled WGS sequence"/>
</dbReference>
<protein>
    <submittedName>
        <fullName evidence="1">Uncharacterized protein</fullName>
    </submittedName>
</protein>
<evidence type="ECO:0000313" key="2">
    <source>
        <dbReference type="Proteomes" id="UP000054988"/>
    </source>
</evidence>
<proteinExistence type="predicted"/>
<sequence length="64" mass="7450">MELRRHSKADIMTYSGQKEIEYNGCLEYNIHQSDGRKWLHMSKPAERKAIPTYEASPEPVATQK</sequence>
<organism evidence="1 2">
    <name type="scientific">Moniliophthora roreri</name>
    <name type="common">Frosty pod rot fungus</name>
    <name type="synonym">Monilia roreri</name>
    <dbReference type="NCBI Taxonomy" id="221103"/>
    <lineage>
        <taxon>Eukaryota</taxon>
        <taxon>Fungi</taxon>
        <taxon>Dikarya</taxon>
        <taxon>Basidiomycota</taxon>
        <taxon>Agaricomycotina</taxon>
        <taxon>Agaricomycetes</taxon>
        <taxon>Agaricomycetidae</taxon>
        <taxon>Agaricales</taxon>
        <taxon>Marasmiineae</taxon>
        <taxon>Marasmiaceae</taxon>
        <taxon>Moniliophthora</taxon>
    </lineage>
</organism>
<evidence type="ECO:0000313" key="1">
    <source>
        <dbReference type="EMBL" id="KTB45967.1"/>
    </source>
</evidence>
<accession>A0A0W0GBN8</accession>
<dbReference type="EMBL" id="LATX01000539">
    <property type="protein sequence ID" value="KTB45967.1"/>
    <property type="molecule type" value="Genomic_DNA"/>
</dbReference>
<reference evidence="1 2" key="1">
    <citation type="submission" date="2015-12" db="EMBL/GenBank/DDBJ databases">
        <title>Draft genome sequence of Moniliophthora roreri, the causal agent of frosty pod rot of cacao.</title>
        <authorList>
            <person name="Aime M.C."/>
            <person name="Diaz-Valderrama J.R."/>
            <person name="Kijpornyongpan T."/>
            <person name="Phillips-Mora W."/>
        </authorList>
    </citation>
    <scope>NUCLEOTIDE SEQUENCE [LARGE SCALE GENOMIC DNA]</scope>
    <source>
        <strain evidence="1 2">MCA 2952</strain>
    </source>
</reference>
<dbReference type="AlphaFoldDB" id="A0A0W0GBN8"/>
<name>A0A0W0GBN8_MONRR</name>
<gene>
    <name evidence="1" type="ORF">WG66_1456</name>
</gene>